<evidence type="ECO:0000313" key="3">
    <source>
        <dbReference type="Proteomes" id="UP001212821"/>
    </source>
</evidence>
<sequence length="79" mass="8940">MATAIQPDPVVDDTGYYNVKEAARRIRVGERAIRDGINHEGWPHSRIGRRIVISEADLAEIYRLHRAPVAVPRGRRRAA</sequence>
<reference evidence="3" key="1">
    <citation type="submission" date="2022-12" db="EMBL/GenBank/DDBJ databases">
        <authorList>
            <person name="Mo P."/>
        </authorList>
    </citation>
    <scope>NUCLEOTIDE SEQUENCE [LARGE SCALE GENOMIC DNA]</scope>
    <source>
        <strain evidence="3">HUAS 3-15</strain>
    </source>
</reference>
<dbReference type="EMBL" id="CP115450">
    <property type="protein sequence ID" value="WBP89472.1"/>
    <property type="molecule type" value="Genomic_DNA"/>
</dbReference>
<dbReference type="SUPFAM" id="SSF46955">
    <property type="entry name" value="Putative DNA-binding domain"/>
    <property type="match status" value="1"/>
</dbReference>
<protein>
    <submittedName>
        <fullName evidence="2">Helix-turn-helix domain-containing protein</fullName>
    </submittedName>
</protein>
<feature type="domain" description="Helix-turn-helix" evidence="1">
    <location>
        <begin position="16"/>
        <end position="60"/>
    </location>
</feature>
<gene>
    <name evidence="2" type="ORF">O1G21_28975</name>
</gene>
<dbReference type="InterPro" id="IPR041657">
    <property type="entry name" value="HTH_17"/>
</dbReference>
<accession>A0ABY7Q9X5</accession>
<dbReference type="InterPro" id="IPR009061">
    <property type="entry name" value="DNA-bd_dom_put_sf"/>
</dbReference>
<proteinExistence type="predicted"/>
<dbReference type="Pfam" id="PF12728">
    <property type="entry name" value="HTH_17"/>
    <property type="match status" value="1"/>
</dbReference>
<dbReference type="RefSeq" id="WP_270147799.1">
    <property type="nucleotide sequence ID" value="NZ_CP115450.1"/>
</dbReference>
<evidence type="ECO:0000313" key="2">
    <source>
        <dbReference type="EMBL" id="WBP89472.1"/>
    </source>
</evidence>
<dbReference type="Proteomes" id="UP001212821">
    <property type="component" value="Chromosome"/>
</dbReference>
<evidence type="ECO:0000259" key="1">
    <source>
        <dbReference type="Pfam" id="PF12728"/>
    </source>
</evidence>
<organism evidence="2 3">
    <name type="scientific">Kitasatospora cathayae</name>
    <dbReference type="NCBI Taxonomy" id="3004092"/>
    <lineage>
        <taxon>Bacteria</taxon>
        <taxon>Bacillati</taxon>
        <taxon>Actinomycetota</taxon>
        <taxon>Actinomycetes</taxon>
        <taxon>Kitasatosporales</taxon>
        <taxon>Streptomycetaceae</taxon>
        <taxon>Kitasatospora</taxon>
    </lineage>
</organism>
<keyword evidence="3" id="KW-1185">Reference proteome</keyword>
<name>A0ABY7Q9X5_9ACTN</name>